<dbReference type="GO" id="GO:0061504">
    <property type="term" value="P:cyclic threonylcarbamoyladenosine biosynthetic process"/>
    <property type="evidence" value="ECO:0007669"/>
    <property type="project" value="TreeGrafter"/>
</dbReference>
<proteinExistence type="predicted"/>
<dbReference type="Gene3D" id="3.40.50.720">
    <property type="entry name" value="NAD(P)-binding Rossmann-like Domain"/>
    <property type="match status" value="1"/>
</dbReference>
<keyword evidence="3" id="KW-1185">Reference proteome</keyword>
<organism evidence="2 3">
    <name type="scientific">Thecamonas trahens ATCC 50062</name>
    <dbReference type="NCBI Taxonomy" id="461836"/>
    <lineage>
        <taxon>Eukaryota</taxon>
        <taxon>Apusozoa</taxon>
        <taxon>Apusomonadida</taxon>
        <taxon>Apusomonadidae</taxon>
        <taxon>Thecamonas</taxon>
    </lineage>
</organism>
<dbReference type="SUPFAM" id="SSF69572">
    <property type="entry name" value="Activating enzymes of the ubiquitin-like proteins"/>
    <property type="match status" value="1"/>
</dbReference>
<dbReference type="RefSeq" id="XP_013757264.1">
    <property type="nucleotide sequence ID" value="XM_013901810.1"/>
</dbReference>
<dbReference type="OMA" id="ICKHASP"/>
<dbReference type="OrthoDB" id="10008397at2759"/>
<dbReference type="STRING" id="461836.A0A0L0DD28"/>
<dbReference type="eggNOG" id="KOG2015">
    <property type="taxonomic scope" value="Eukaryota"/>
</dbReference>
<name>A0A0L0DD28_THETB</name>
<dbReference type="PANTHER" id="PTHR43267:SF1">
    <property type="entry name" value="TRNA THREONYLCARBAMOYLADENOSINE DEHYDRATASE"/>
    <property type="match status" value="1"/>
</dbReference>
<feature type="domain" description="THIF-type NAD/FAD binding fold" evidence="1">
    <location>
        <begin position="102"/>
        <end position="254"/>
    </location>
</feature>
<dbReference type="InterPro" id="IPR000594">
    <property type="entry name" value="ThiF_NAD_FAD-bd"/>
</dbReference>
<dbReference type="GO" id="GO:0008641">
    <property type="term" value="F:ubiquitin-like modifier activating enzyme activity"/>
    <property type="evidence" value="ECO:0007669"/>
    <property type="project" value="InterPro"/>
</dbReference>
<dbReference type="InterPro" id="IPR035985">
    <property type="entry name" value="Ubiquitin-activating_enz"/>
</dbReference>
<dbReference type="Proteomes" id="UP000054408">
    <property type="component" value="Unassembled WGS sequence"/>
</dbReference>
<dbReference type="InterPro" id="IPR045886">
    <property type="entry name" value="ThiF/MoeB/HesA"/>
</dbReference>
<sequence>MSQRVIAAAAAGGAVLGAAVGAVAMYLSTRPVREEARSMAPEANPDPVLDASAELARRVESGEFERLEPNTAHTRETLLYPLIEGDVFDRQRCVDGWDTKNKGIEETVALVAGVGGVGSNVAMALARMGVGRIVLIDMDTVDATNLNRQILFTKYDVGKRKVVAAAENLEAMHGLGSRIETLDLDVVRNWDKVVAAAAEATVIFNCIDYGGVADKALASLAYAEGIPYVSASTYGNVFQNEFYTSVPGELCWRDACEGNMAASPSQLESLASERGVEVIDAESGAAILRDHFKVTDPLVKELFAGWLADLDAEALSPRDFYTLIIRGKYDKWLDTQLHPSLIRSHQSIEFIPADPHDTRGQGSWVVVCTVGTLLSVNLWVQHMLGYPTISSTVCDLRHFDVAAEFGPFTNFNAFAPAPSSNHPWATPVDALIKGKEAEE</sequence>
<evidence type="ECO:0000313" key="3">
    <source>
        <dbReference type="Proteomes" id="UP000054408"/>
    </source>
</evidence>
<dbReference type="Pfam" id="PF00899">
    <property type="entry name" value="ThiF"/>
    <property type="match status" value="1"/>
</dbReference>
<dbReference type="GO" id="GO:0061503">
    <property type="term" value="F:tRNA threonylcarbamoyladenosine dehydratase"/>
    <property type="evidence" value="ECO:0007669"/>
    <property type="project" value="TreeGrafter"/>
</dbReference>
<evidence type="ECO:0000313" key="2">
    <source>
        <dbReference type="EMBL" id="KNC50105.1"/>
    </source>
</evidence>
<evidence type="ECO:0000259" key="1">
    <source>
        <dbReference type="Pfam" id="PF00899"/>
    </source>
</evidence>
<dbReference type="PANTHER" id="PTHR43267">
    <property type="entry name" value="TRNA THREONYLCARBAMOYLADENOSINE DEHYDRATASE"/>
    <property type="match status" value="1"/>
</dbReference>
<reference evidence="2 3" key="1">
    <citation type="submission" date="2010-05" db="EMBL/GenBank/DDBJ databases">
        <title>The Genome Sequence of Thecamonas trahens ATCC 50062.</title>
        <authorList>
            <consortium name="The Broad Institute Genome Sequencing Platform"/>
            <person name="Russ C."/>
            <person name="Cuomo C."/>
            <person name="Shea T."/>
            <person name="Young S.K."/>
            <person name="Zeng Q."/>
            <person name="Koehrsen M."/>
            <person name="Haas B."/>
            <person name="Borodovsky M."/>
            <person name="Guigo R."/>
            <person name="Alvarado L."/>
            <person name="Berlin A."/>
            <person name="Bochicchio J."/>
            <person name="Borenstein D."/>
            <person name="Chapman S."/>
            <person name="Chen Z."/>
            <person name="Freedman E."/>
            <person name="Gellesch M."/>
            <person name="Goldberg J."/>
            <person name="Griggs A."/>
            <person name="Gujja S."/>
            <person name="Heilman E."/>
            <person name="Heiman D."/>
            <person name="Hepburn T."/>
            <person name="Howarth C."/>
            <person name="Jen D."/>
            <person name="Larson L."/>
            <person name="Mehta T."/>
            <person name="Park D."/>
            <person name="Pearson M."/>
            <person name="Roberts A."/>
            <person name="Saif S."/>
            <person name="Shenoy N."/>
            <person name="Sisk P."/>
            <person name="Stolte C."/>
            <person name="Sykes S."/>
            <person name="Thomson T."/>
            <person name="Walk T."/>
            <person name="White J."/>
            <person name="Yandava C."/>
            <person name="Burger G."/>
            <person name="Gray M.W."/>
            <person name="Holland P.W.H."/>
            <person name="King N."/>
            <person name="Lang F.B.F."/>
            <person name="Roger A.J."/>
            <person name="Ruiz-Trillo I."/>
            <person name="Lander E."/>
            <person name="Nusbaum C."/>
        </authorList>
    </citation>
    <scope>NUCLEOTIDE SEQUENCE [LARGE SCALE GENOMIC DNA]</scope>
    <source>
        <strain evidence="2 3">ATCC 50062</strain>
    </source>
</reference>
<accession>A0A0L0DD28</accession>
<dbReference type="EMBL" id="GL349459">
    <property type="protein sequence ID" value="KNC50105.1"/>
    <property type="molecule type" value="Genomic_DNA"/>
</dbReference>
<gene>
    <name evidence="2" type="ORF">AMSG_05877</name>
</gene>
<protein>
    <recommendedName>
        <fullName evidence="1">THIF-type NAD/FAD binding fold domain-containing protein</fullName>
    </recommendedName>
</protein>
<dbReference type="AlphaFoldDB" id="A0A0L0DD28"/>
<dbReference type="GeneID" id="25565185"/>